<reference evidence="2 3" key="1">
    <citation type="journal article" date="2015" name="Proc. Natl. Acad. Sci. U.S.A.">
        <title>The resurrection genome of Boea hygrometrica: A blueprint for survival of dehydration.</title>
        <authorList>
            <person name="Xiao L."/>
            <person name="Yang G."/>
            <person name="Zhang L."/>
            <person name="Yang X."/>
            <person name="Zhao S."/>
            <person name="Ji Z."/>
            <person name="Zhou Q."/>
            <person name="Hu M."/>
            <person name="Wang Y."/>
            <person name="Chen M."/>
            <person name="Xu Y."/>
            <person name="Jin H."/>
            <person name="Xiao X."/>
            <person name="Hu G."/>
            <person name="Bao F."/>
            <person name="Hu Y."/>
            <person name="Wan P."/>
            <person name="Li L."/>
            <person name="Deng X."/>
            <person name="Kuang T."/>
            <person name="Xiang C."/>
            <person name="Zhu J.K."/>
            <person name="Oliver M.J."/>
            <person name="He Y."/>
        </authorList>
    </citation>
    <scope>NUCLEOTIDE SEQUENCE [LARGE SCALE GENOMIC DNA]</scope>
    <source>
        <strain evidence="3">cv. XS01</strain>
    </source>
</reference>
<feature type="region of interest" description="Disordered" evidence="1">
    <location>
        <begin position="1"/>
        <end position="22"/>
    </location>
</feature>
<organism evidence="2 3">
    <name type="scientific">Dorcoceras hygrometricum</name>
    <dbReference type="NCBI Taxonomy" id="472368"/>
    <lineage>
        <taxon>Eukaryota</taxon>
        <taxon>Viridiplantae</taxon>
        <taxon>Streptophyta</taxon>
        <taxon>Embryophyta</taxon>
        <taxon>Tracheophyta</taxon>
        <taxon>Spermatophyta</taxon>
        <taxon>Magnoliopsida</taxon>
        <taxon>eudicotyledons</taxon>
        <taxon>Gunneridae</taxon>
        <taxon>Pentapetalae</taxon>
        <taxon>asterids</taxon>
        <taxon>lamiids</taxon>
        <taxon>Lamiales</taxon>
        <taxon>Gesneriaceae</taxon>
        <taxon>Didymocarpoideae</taxon>
        <taxon>Trichosporeae</taxon>
        <taxon>Loxocarpinae</taxon>
        <taxon>Dorcoceras</taxon>
    </lineage>
</organism>
<evidence type="ECO:0000313" key="3">
    <source>
        <dbReference type="Proteomes" id="UP000250235"/>
    </source>
</evidence>
<feature type="compositionally biased region" description="Polar residues" evidence="1">
    <location>
        <begin position="12"/>
        <end position="22"/>
    </location>
</feature>
<evidence type="ECO:0000313" key="2">
    <source>
        <dbReference type="EMBL" id="KZV37741.1"/>
    </source>
</evidence>
<accession>A0A2Z7BT60</accession>
<sequence>MTRQMLLDEVQRPSSEANSSLTSFDTQLTEIVAHLTRASDSKKGEISAMKAVKKYAAICLWKFGAESPTSPLLPHGKDPLEDFDYNSLQPDPTARKLQELLDTYAHQLASSGRYFICTAIVQFLPALEHCWALSLFPSWFPSQLVSSHYSSLPPSTGVHDHRLLPPNFSTTAVFLHLLEFTITDSCLRISSSSSSSTSSTINPSELVYPELVFP</sequence>
<protein>
    <submittedName>
        <fullName evidence="2">Uncharacterized protein</fullName>
    </submittedName>
</protein>
<proteinExistence type="predicted"/>
<keyword evidence="3" id="KW-1185">Reference proteome</keyword>
<evidence type="ECO:0000256" key="1">
    <source>
        <dbReference type="SAM" id="MobiDB-lite"/>
    </source>
</evidence>
<dbReference type="AlphaFoldDB" id="A0A2Z7BT60"/>
<gene>
    <name evidence="2" type="ORF">F511_32059</name>
</gene>
<dbReference type="Proteomes" id="UP000250235">
    <property type="component" value="Unassembled WGS sequence"/>
</dbReference>
<name>A0A2Z7BT60_9LAMI</name>
<dbReference type="EMBL" id="KV002500">
    <property type="protein sequence ID" value="KZV37741.1"/>
    <property type="molecule type" value="Genomic_DNA"/>
</dbReference>